<dbReference type="AlphaFoldDB" id="A0A5M8FMW5"/>
<dbReference type="RefSeq" id="WP_150091170.1">
    <property type="nucleotide sequence ID" value="NZ_JBFUOH010000031.1"/>
</dbReference>
<evidence type="ECO:0000313" key="2">
    <source>
        <dbReference type="Proteomes" id="UP000322981"/>
    </source>
</evidence>
<dbReference type="Proteomes" id="UP000322981">
    <property type="component" value="Unassembled WGS sequence"/>
</dbReference>
<reference evidence="1 2" key="1">
    <citation type="submission" date="2019-09" db="EMBL/GenBank/DDBJ databases">
        <title>Whole-genome sequence of the purple sulfur bacterium Thiohalocapsa marina DSM 19078.</title>
        <authorList>
            <person name="Kyndt J.A."/>
            <person name="Meyer T.E."/>
        </authorList>
    </citation>
    <scope>NUCLEOTIDE SEQUENCE [LARGE SCALE GENOMIC DNA]</scope>
    <source>
        <strain evidence="1 2">DSM 19078</strain>
    </source>
</reference>
<gene>
    <name evidence="1" type="ORF">F2Q65_05340</name>
</gene>
<dbReference type="OrthoDB" id="5298522at2"/>
<comment type="caution">
    <text evidence="1">The sequence shown here is derived from an EMBL/GenBank/DDBJ whole genome shotgun (WGS) entry which is preliminary data.</text>
</comment>
<name>A0A5M8FMW5_9GAMM</name>
<organism evidence="1 2">
    <name type="scientific">Thiohalocapsa marina</name>
    <dbReference type="NCBI Taxonomy" id="424902"/>
    <lineage>
        <taxon>Bacteria</taxon>
        <taxon>Pseudomonadati</taxon>
        <taxon>Pseudomonadota</taxon>
        <taxon>Gammaproteobacteria</taxon>
        <taxon>Chromatiales</taxon>
        <taxon>Chromatiaceae</taxon>
        <taxon>Thiohalocapsa</taxon>
    </lineage>
</organism>
<evidence type="ECO:0000313" key="1">
    <source>
        <dbReference type="EMBL" id="KAA6186228.1"/>
    </source>
</evidence>
<keyword evidence="2" id="KW-1185">Reference proteome</keyword>
<accession>A0A5M8FMW5</accession>
<protein>
    <submittedName>
        <fullName evidence="1">Uncharacterized protein</fullName>
    </submittedName>
</protein>
<sequence>MEQVKKTDTHVIYKKHSGRYAVKDSKTKTWVNGDDKAAVLLAQGLITLSAAKAAAEPESEAEAGSEAAAE</sequence>
<proteinExistence type="predicted"/>
<dbReference type="EMBL" id="VWXX01000005">
    <property type="protein sequence ID" value="KAA6186228.1"/>
    <property type="molecule type" value="Genomic_DNA"/>
</dbReference>